<dbReference type="EMBL" id="JBFNFH010000002">
    <property type="protein sequence ID" value="MFM1524346.1"/>
    <property type="molecule type" value="Genomic_DNA"/>
</dbReference>
<keyword evidence="1" id="KW-1133">Transmembrane helix</keyword>
<evidence type="ECO:0000259" key="2">
    <source>
        <dbReference type="Pfam" id="PF01464"/>
    </source>
</evidence>
<sequence>MKILKRLIVILIILALIIFSGIYFFVYFMINDKHEPYMKYIEKYSEEYKIDKKLITAVVKVESSFNEKAHSHADAKGLMQLLPETGEWIAKRLGEDFKEENLLNPEINIKYGTYYLKYLFNLFKNVDYAIMAYNGGPNNVQKWIDTGILNGNKENYDKIPIAETRHYIYKVKKQYNLNKKIYDVYYANTTDSKFKKAFRILISLG</sequence>
<keyword evidence="4" id="KW-1185">Reference proteome</keyword>
<proteinExistence type="predicted"/>
<organism evidence="3 4">
    <name type="scientific">Helcococcus bovis</name>
    <dbReference type="NCBI Taxonomy" id="3153252"/>
    <lineage>
        <taxon>Bacteria</taxon>
        <taxon>Bacillati</taxon>
        <taxon>Bacillota</taxon>
        <taxon>Tissierellia</taxon>
        <taxon>Tissierellales</taxon>
        <taxon>Peptoniphilaceae</taxon>
        <taxon>Helcococcus</taxon>
    </lineage>
</organism>
<dbReference type="SUPFAM" id="SSF53955">
    <property type="entry name" value="Lysozyme-like"/>
    <property type="match status" value="1"/>
</dbReference>
<dbReference type="RefSeq" id="WP_408126207.1">
    <property type="nucleotide sequence ID" value="NZ_JBFNFH010000002.1"/>
</dbReference>
<keyword evidence="1" id="KW-0472">Membrane</keyword>
<feature type="transmembrane region" description="Helical" evidence="1">
    <location>
        <begin position="7"/>
        <end position="30"/>
    </location>
</feature>
<keyword evidence="1" id="KW-0812">Transmembrane</keyword>
<name>A0ABW9F4I7_9FIRM</name>
<dbReference type="PANTHER" id="PTHR37423:SF2">
    <property type="entry name" value="MEMBRANE-BOUND LYTIC MUREIN TRANSGLYCOSYLASE C"/>
    <property type="match status" value="1"/>
</dbReference>
<evidence type="ECO:0000313" key="4">
    <source>
        <dbReference type="Proteomes" id="UP001629536"/>
    </source>
</evidence>
<dbReference type="PANTHER" id="PTHR37423">
    <property type="entry name" value="SOLUBLE LYTIC MUREIN TRANSGLYCOSYLASE-RELATED"/>
    <property type="match status" value="1"/>
</dbReference>
<dbReference type="Pfam" id="PF01464">
    <property type="entry name" value="SLT"/>
    <property type="match status" value="1"/>
</dbReference>
<comment type="caution">
    <text evidence="3">The sequence shown here is derived from an EMBL/GenBank/DDBJ whole genome shotgun (WGS) entry which is preliminary data.</text>
</comment>
<evidence type="ECO:0000313" key="3">
    <source>
        <dbReference type="EMBL" id="MFM1524346.1"/>
    </source>
</evidence>
<dbReference type="InterPro" id="IPR023346">
    <property type="entry name" value="Lysozyme-like_dom_sf"/>
</dbReference>
<protein>
    <submittedName>
        <fullName evidence="3">Lytic transglycosylase domain-containing protein</fullName>
    </submittedName>
</protein>
<dbReference type="InterPro" id="IPR008258">
    <property type="entry name" value="Transglycosylase_SLT_dom_1"/>
</dbReference>
<dbReference type="Proteomes" id="UP001629536">
    <property type="component" value="Unassembled WGS sequence"/>
</dbReference>
<reference evidence="3 4" key="1">
    <citation type="journal article" date="2024" name="Front. Microbiol.">
        <title>Pangenomic and biochemical analyses of Helcococcus ovis reveal widespread tetracycline resistance and a novel bacterial species, Helcococcus bovis.</title>
        <authorList>
            <person name="Cunha F."/>
            <person name="Zhai Y."/>
            <person name="Casaro S."/>
            <person name="Jones K.L."/>
            <person name="Hernandez M."/>
            <person name="Bisinotto R.S."/>
            <person name="Kariyawasam S."/>
            <person name="Brown M.B."/>
            <person name="Phillips A."/>
            <person name="Jeong K.C."/>
            <person name="Galvao K.N."/>
        </authorList>
    </citation>
    <scope>NUCLEOTIDE SEQUENCE [LARGE SCALE GENOMIC DNA]</scope>
    <source>
        <strain evidence="3 4">KG197</strain>
    </source>
</reference>
<evidence type="ECO:0000256" key="1">
    <source>
        <dbReference type="SAM" id="Phobius"/>
    </source>
</evidence>
<dbReference type="CDD" id="cd16896">
    <property type="entry name" value="LT_Slt70-like"/>
    <property type="match status" value="1"/>
</dbReference>
<gene>
    <name evidence="3" type="ORF">ABGF40_01500</name>
</gene>
<feature type="domain" description="Transglycosylase SLT" evidence="2">
    <location>
        <begin position="40"/>
        <end position="145"/>
    </location>
</feature>
<dbReference type="Gene3D" id="1.10.530.10">
    <property type="match status" value="1"/>
</dbReference>
<accession>A0ABW9F4I7</accession>